<evidence type="ECO:0000313" key="2">
    <source>
        <dbReference type="Proteomes" id="UP001153269"/>
    </source>
</evidence>
<comment type="caution">
    <text evidence="1">The sequence shown here is derived from an EMBL/GenBank/DDBJ whole genome shotgun (WGS) entry which is preliminary data.</text>
</comment>
<accession>A0A9N7V6M5</accession>
<protein>
    <submittedName>
        <fullName evidence="1">Uncharacterized protein</fullName>
    </submittedName>
</protein>
<dbReference type="EMBL" id="CADEAL010003557">
    <property type="protein sequence ID" value="CAB1445111.1"/>
    <property type="molecule type" value="Genomic_DNA"/>
</dbReference>
<gene>
    <name evidence="1" type="ORF">PLEPLA_LOCUS32842</name>
</gene>
<sequence length="124" mass="13554">MGRRAPRQPEAQAARTTDTDTCYTACNYRLYGMLLMDADGSRDGLLLIGRLSLCGLNAASSPSVGLYKLKLLFPKQKTGQGSRMDGRLGDSSEQTCVIYVGRFGNALVLEWVVRRGREGGLHIL</sequence>
<proteinExistence type="predicted"/>
<dbReference type="Proteomes" id="UP001153269">
    <property type="component" value="Unassembled WGS sequence"/>
</dbReference>
<name>A0A9N7V6M5_PLEPL</name>
<organism evidence="1 2">
    <name type="scientific">Pleuronectes platessa</name>
    <name type="common">European plaice</name>
    <dbReference type="NCBI Taxonomy" id="8262"/>
    <lineage>
        <taxon>Eukaryota</taxon>
        <taxon>Metazoa</taxon>
        <taxon>Chordata</taxon>
        <taxon>Craniata</taxon>
        <taxon>Vertebrata</taxon>
        <taxon>Euteleostomi</taxon>
        <taxon>Actinopterygii</taxon>
        <taxon>Neopterygii</taxon>
        <taxon>Teleostei</taxon>
        <taxon>Neoteleostei</taxon>
        <taxon>Acanthomorphata</taxon>
        <taxon>Carangaria</taxon>
        <taxon>Pleuronectiformes</taxon>
        <taxon>Pleuronectoidei</taxon>
        <taxon>Pleuronectidae</taxon>
        <taxon>Pleuronectes</taxon>
    </lineage>
</organism>
<reference evidence="1" key="1">
    <citation type="submission" date="2020-03" db="EMBL/GenBank/DDBJ databases">
        <authorList>
            <person name="Weist P."/>
        </authorList>
    </citation>
    <scope>NUCLEOTIDE SEQUENCE</scope>
</reference>
<keyword evidence="2" id="KW-1185">Reference proteome</keyword>
<dbReference type="AlphaFoldDB" id="A0A9N7V6M5"/>
<evidence type="ECO:0000313" key="1">
    <source>
        <dbReference type="EMBL" id="CAB1445111.1"/>
    </source>
</evidence>